<dbReference type="RefSeq" id="XP_016612936.1">
    <property type="nucleotide sequence ID" value="XM_016756995.1"/>
</dbReference>
<reference evidence="5 6" key="1">
    <citation type="submission" date="2009-08" db="EMBL/GenBank/DDBJ databases">
        <title>The Genome Sequence of Spizellomyces punctatus strain DAOM BR117.</title>
        <authorList>
            <consortium name="The Broad Institute Genome Sequencing Platform"/>
            <person name="Russ C."/>
            <person name="Cuomo C."/>
            <person name="Shea T."/>
            <person name="Young S.K."/>
            <person name="Zeng Q."/>
            <person name="Koehrsen M."/>
            <person name="Haas B."/>
            <person name="Borodovsky M."/>
            <person name="Guigo R."/>
            <person name="Alvarado L."/>
            <person name="Berlin A."/>
            <person name="Bochicchio J."/>
            <person name="Borenstein D."/>
            <person name="Chapman S."/>
            <person name="Chen Z."/>
            <person name="Engels R."/>
            <person name="Freedman E."/>
            <person name="Gellesch M."/>
            <person name="Goldberg J."/>
            <person name="Griggs A."/>
            <person name="Gujja S."/>
            <person name="Heiman D."/>
            <person name="Hepburn T."/>
            <person name="Howarth C."/>
            <person name="Jen D."/>
            <person name="Larson L."/>
            <person name="Lewis B."/>
            <person name="Mehta T."/>
            <person name="Park D."/>
            <person name="Pearson M."/>
            <person name="Roberts A."/>
            <person name="Saif S."/>
            <person name="Shenoy N."/>
            <person name="Sisk P."/>
            <person name="Stolte C."/>
            <person name="Sykes S."/>
            <person name="Thomson T."/>
            <person name="Walk T."/>
            <person name="White J."/>
            <person name="Yandava C."/>
            <person name="Burger G."/>
            <person name="Gray M.W."/>
            <person name="Holland P.W.H."/>
            <person name="King N."/>
            <person name="Lang F.B.F."/>
            <person name="Roger A.J."/>
            <person name="Ruiz-Trillo I."/>
            <person name="Lander E."/>
            <person name="Nusbaum C."/>
        </authorList>
    </citation>
    <scope>NUCLEOTIDE SEQUENCE [LARGE SCALE GENOMIC DNA]</scope>
    <source>
        <strain evidence="5 6">DAOM BR117</strain>
    </source>
</reference>
<evidence type="ECO:0000256" key="1">
    <source>
        <dbReference type="ARBA" id="ARBA00005781"/>
    </source>
</evidence>
<dbReference type="GO" id="GO:0005762">
    <property type="term" value="C:mitochondrial large ribosomal subunit"/>
    <property type="evidence" value="ECO:0007669"/>
    <property type="project" value="TreeGrafter"/>
</dbReference>
<evidence type="ECO:0000313" key="5">
    <source>
        <dbReference type="EMBL" id="KND04897.1"/>
    </source>
</evidence>
<dbReference type="InterPro" id="IPR038657">
    <property type="entry name" value="Ribosomal_bL19_sf"/>
</dbReference>
<dbReference type="PRINTS" id="PR00061">
    <property type="entry name" value="RIBOSOMALL19"/>
</dbReference>
<sequence>MNANKSITLLTAAVSRLSSSRCACNVNAAVGIRRYAAPRAVAQEEEPEAALPPFYPRAPSGPLPDLKGKSPSDLQISYDPRGHYKGRRLVRSIDVELRSRLDPDNRAELFRKGSPTAVEPGSVLLIEQVSSRSRPRTQVFAGVLIAVRRKGVMTNIVVRNYVLGTGVELVLPIFSPSVKRIKVLKRVTGVTEGDNIYWLRDKPSAAPLGFTKIDEMVVRDREQERRAKKMQGQR</sequence>
<dbReference type="InterPro" id="IPR001857">
    <property type="entry name" value="Ribosomal_bL19"/>
</dbReference>
<organism evidence="5 6">
    <name type="scientific">Spizellomyces punctatus (strain DAOM BR117)</name>
    <dbReference type="NCBI Taxonomy" id="645134"/>
    <lineage>
        <taxon>Eukaryota</taxon>
        <taxon>Fungi</taxon>
        <taxon>Fungi incertae sedis</taxon>
        <taxon>Chytridiomycota</taxon>
        <taxon>Chytridiomycota incertae sedis</taxon>
        <taxon>Chytridiomycetes</taxon>
        <taxon>Spizellomycetales</taxon>
        <taxon>Spizellomycetaceae</taxon>
        <taxon>Spizellomyces</taxon>
    </lineage>
</organism>
<gene>
    <name evidence="5" type="ORF">SPPG_08855</name>
</gene>
<dbReference type="GO" id="GO:0003735">
    <property type="term" value="F:structural constituent of ribosome"/>
    <property type="evidence" value="ECO:0007669"/>
    <property type="project" value="InterPro"/>
</dbReference>
<dbReference type="InterPro" id="IPR008991">
    <property type="entry name" value="Translation_prot_SH3-like_sf"/>
</dbReference>
<dbReference type="GeneID" id="27691980"/>
<dbReference type="AlphaFoldDB" id="A0A0L0HUX2"/>
<dbReference type="Pfam" id="PF01245">
    <property type="entry name" value="Ribosomal_L19"/>
    <property type="match status" value="1"/>
</dbReference>
<feature type="compositionally biased region" description="Pro residues" evidence="4">
    <location>
        <begin position="53"/>
        <end position="62"/>
    </location>
</feature>
<dbReference type="eggNOG" id="KOG1698">
    <property type="taxonomic scope" value="Eukaryota"/>
</dbReference>
<protein>
    <submittedName>
        <fullName evidence="5">Ribosomal protein L19</fullName>
    </submittedName>
</protein>
<proteinExistence type="inferred from homology"/>
<keyword evidence="3" id="KW-0687">Ribonucleoprotein</keyword>
<feature type="region of interest" description="Disordered" evidence="4">
    <location>
        <begin position="46"/>
        <end position="78"/>
    </location>
</feature>
<dbReference type="PANTHER" id="PTHR15680:SF9">
    <property type="entry name" value="LARGE RIBOSOMAL SUBUNIT PROTEIN BL19M"/>
    <property type="match status" value="1"/>
</dbReference>
<keyword evidence="6" id="KW-1185">Reference proteome</keyword>
<dbReference type="Gene3D" id="2.30.30.790">
    <property type="match status" value="1"/>
</dbReference>
<accession>A0A0L0HUX2</accession>
<evidence type="ECO:0000256" key="4">
    <source>
        <dbReference type="SAM" id="MobiDB-lite"/>
    </source>
</evidence>
<evidence type="ECO:0000256" key="2">
    <source>
        <dbReference type="ARBA" id="ARBA00022980"/>
    </source>
</evidence>
<keyword evidence="2 5" id="KW-0689">Ribosomal protein</keyword>
<evidence type="ECO:0000313" key="6">
    <source>
        <dbReference type="Proteomes" id="UP000053201"/>
    </source>
</evidence>
<dbReference type="VEuPathDB" id="FungiDB:SPPG_08855"/>
<dbReference type="OrthoDB" id="432645at2759"/>
<dbReference type="SUPFAM" id="SSF50104">
    <property type="entry name" value="Translation proteins SH3-like domain"/>
    <property type="match status" value="1"/>
</dbReference>
<dbReference type="InParanoid" id="A0A0L0HUX2"/>
<name>A0A0L0HUX2_SPIPD</name>
<dbReference type="Proteomes" id="UP000053201">
    <property type="component" value="Unassembled WGS sequence"/>
</dbReference>
<dbReference type="EMBL" id="KQ257450">
    <property type="protein sequence ID" value="KND04897.1"/>
    <property type="molecule type" value="Genomic_DNA"/>
</dbReference>
<evidence type="ECO:0000256" key="3">
    <source>
        <dbReference type="ARBA" id="ARBA00023274"/>
    </source>
</evidence>
<dbReference type="PANTHER" id="PTHR15680">
    <property type="entry name" value="RIBOSOMAL PROTEIN L19"/>
    <property type="match status" value="1"/>
</dbReference>
<comment type="similarity">
    <text evidence="1">Belongs to the bacterial ribosomal protein bL19 family.</text>
</comment>
<dbReference type="GO" id="GO:0006412">
    <property type="term" value="P:translation"/>
    <property type="evidence" value="ECO:0007669"/>
    <property type="project" value="InterPro"/>
</dbReference>
<dbReference type="STRING" id="645134.A0A0L0HUX2"/>